<accession>A0A226EKL9</accession>
<comment type="subcellular location">
    <subcellularLocation>
        <location evidence="1">Membrane</location>
        <topology evidence="1">Multi-pass membrane protein</topology>
    </subcellularLocation>
</comment>
<dbReference type="OMA" id="MKLHRMW"/>
<keyword evidence="7" id="KW-0915">Sodium</keyword>
<comment type="caution">
    <text evidence="15">The sequence shown here is derived from an EMBL/GenBank/DDBJ whole genome shotgun (WGS) entry which is preliminary data.</text>
</comment>
<evidence type="ECO:0000256" key="14">
    <source>
        <dbReference type="SAM" id="Phobius"/>
    </source>
</evidence>
<keyword evidence="9 14" id="KW-0472">Membrane</keyword>
<keyword evidence="5 12" id="KW-0812">Transmembrane</keyword>
<dbReference type="PANTHER" id="PTHR11690:SF288">
    <property type="entry name" value="AMILORIDE-SENSITIVE NA+ CHANNEL-RELATED"/>
    <property type="match status" value="1"/>
</dbReference>
<dbReference type="AlphaFoldDB" id="A0A226EKL9"/>
<dbReference type="GO" id="GO:0005886">
    <property type="term" value="C:plasma membrane"/>
    <property type="evidence" value="ECO:0007669"/>
    <property type="project" value="TreeGrafter"/>
</dbReference>
<dbReference type="GO" id="GO:0015280">
    <property type="term" value="F:ligand-gated sodium channel activity"/>
    <property type="evidence" value="ECO:0007669"/>
    <property type="project" value="TreeGrafter"/>
</dbReference>
<evidence type="ECO:0000256" key="2">
    <source>
        <dbReference type="ARBA" id="ARBA00007193"/>
    </source>
</evidence>
<keyword evidence="4 12" id="KW-0894">Sodium channel</keyword>
<keyword evidence="8 12" id="KW-0406">Ion transport</keyword>
<evidence type="ECO:0000256" key="13">
    <source>
        <dbReference type="SAM" id="MobiDB-lite"/>
    </source>
</evidence>
<keyword evidence="6 14" id="KW-1133">Transmembrane helix</keyword>
<evidence type="ECO:0000256" key="7">
    <source>
        <dbReference type="ARBA" id="ARBA00023053"/>
    </source>
</evidence>
<dbReference type="Proteomes" id="UP000198287">
    <property type="component" value="Unassembled WGS sequence"/>
</dbReference>
<evidence type="ECO:0000256" key="12">
    <source>
        <dbReference type="RuleBase" id="RU000679"/>
    </source>
</evidence>
<evidence type="ECO:0000256" key="5">
    <source>
        <dbReference type="ARBA" id="ARBA00022692"/>
    </source>
</evidence>
<sequence>MEVEGSRRSGHIRSDHDPSSNERSRHNSQRYQPHSKCCAATKLCWWDPDMDDINDTVDFTQETSLHGLKFLCQPQRHLTERAASRNDTSQYVKEAQKNIYYMEHVCSSSKSFSQKFNYSSHRGEIAAELLDKVKLKDDEDEQRDVANFLRRASQSCGEMLPLCLWQDEAINCTKLFKAIETDFGKCCVFNMIPQTLLSRYLTDDREDKTEIAEWSAWDYENDGLLIRDSEKLSRTYPRRQYRAGRSSGLSVLLNPDLDDYFCTSSDSQGFRLVKHLPLDVPHVVDFGIAIRPNSEIFMGLRPELTIADQDIRNFKLEKRNCYFRGEYQLAYFNHYTTSNCFDECLANITYSQCGCVRYYMPRDDTRDLCGAMKFNCVEGIRKSWLKTGIKVECGFCLPTCTELEYFSETTVTPIQKGIDLWIDKNNRSARWAKKNVSIVHIYFASDSSYAKERKELYSLTSLIANTGGLLGLCLGFSGLSAIELLYFYTLRAWCRTRRKKTIWAIVAMKLHRMWLRTRSDTYNNDNSQTNGSNPSFVSEHNCTGTNQNHSGSAFMEFERPRSRNSEDNVNDGESISHTSKQNPFIVIPDNSKPRWGGKFSGFGTRYSNS</sequence>
<evidence type="ECO:0000256" key="11">
    <source>
        <dbReference type="ARBA" id="ARBA00023303"/>
    </source>
</evidence>
<dbReference type="PANTHER" id="PTHR11690">
    <property type="entry name" value="AMILORIDE-SENSITIVE SODIUM CHANNEL-RELATED"/>
    <property type="match status" value="1"/>
</dbReference>
<proteinExistence type="inferred from homology"/>
<dbReference type="OrthoDB" id="6021021at2759"/>
<evidence type="ECO:0000313" key="15">
    <source>
        <dbReference type="EMBL" id="OXA57534.1"/>
    </source>
</evidence>
<organism evidence="15 16">
    <name type="scientific">Folsomia candida</name>
    <name type="common">Springtail</name>
    <dbReference type="NCBI Taxonomy" id="158441"/>
    <lineage>
        <taxon>Eukaryota</taxon>
        <taxon>Metazoa</taxon>
        <taxon>Ecdysozoa</taxon>
        <taxon>Arthropoda</taxon>
        <taxon>Hexapoda</taxon>
        <taxon>Collembola</taxon>
        <taxon>Entomobryomorpha</taxon>
        <taxon>Isotomoidea</taxon>
        <taxon>Isotomidae</taxon>
        <taxon>Proisotominae</taxon>
        <taxon>Folsomia</taxon>
    </lineage>
</organism>
<feature type="compositionally biased region" description="Polar residues" evidence="13">
    <location>
        <begin position="571"/>
        <end position="582"/>
    </location>
</feature>
<dbReference type="Gene3D" id="2.60.470.10">
    <property type="entry name" value="Acid-sensing ion channels like domains"/>
    <property type="match status" value="1"/>
</dbReference>
<gene>
    <name evidence="15" type="ORF">Fcan01_07168</name>
</gene>
<keyword evidence="3 12" id="KW-0813">Transport</keyword>
<dbReference type="InterPro" id="IPR001873">
    <property type="entry name" value="ENaC"/>
</dbReference>
<dbReference type="Gene3D" id="1.10.287.770">
    <property type="entry name" value="YojJ-like"/>
    <property type="match status" value="1"/>
</dbReference>
<evidence type="ECO:0000256" key="8">
    <source>
        <dbReference type="ARBA" id="ARBA00023065"/>
    </source>
</evidence>
<feature type="transmembrane region" description="Helical" evidence="14">
    <location>
        <begin position="468"/>
        <end position="490"/>
    </location>
</feature>
<evidence type="ECO:0000256" key="9">
    <source>
        <dbReference type="ARBA" id="ARBA00023136"/>
    </source>
</evidence>
<evidence type="ECO:0000256" key="10">
    <source>
        <dbReference type="ARBA" id="ARBA00023201"/>
    </source>
</evidence>
<feature type="region of interest" description="Disordered" evidence="13">
    <location>
        <begin position="1"/>
        <end position="31"/>
    </location>
</feature>
<reference evidence="15 16" key="1">
    <citation type="submission" date="2015-12" db="EMBL/GenBank/DDBJ databases">
        <title>The genome of Folsomia candida.</title>
        <authorList>
            <person name="Faddeeva A."/>
            <person name="Derks M.F."/>
            <person name="Anvar Y."/>
            <person name="Smit S."/>
            <person name="Van Straalen N."/>
            <person name="Roelofs D."/>
        </authorList>
    </citation>
    <scope>NUCLEOTIDE SEQUENCE [LARGE SCALE GENOMIC DNA]</scope>
    <source>
        <strain evidence="15 16">VU population</strain>
        <tissue evidence="15">Whole body</tissue>
    </source>
</reference>
<feature type="region of interest" description="Disordered" evidence="13">
    <location>
        <begin position="558"/>
        <end position="592"/>
    </location>
</feature>
<evidence type="ECO:0000313" key="16">
    <source>
        <dbReference type="Proteomes" id="UP000198287"/>
    </source>
</evidence>
<protein>
    <submittedName>
        <fullName evidence="15">Pickpocket protein 28</fullName>
    </submittedName>
</protein>
<dbReference type="Pfam" id="PF00858">
    <property type="entry name" value="ASC"/>
    <property type="match status" value="1"/>
</dbReference>
<feature type="compositionally biased region" description="Basic and acidic residues" evidence="13">
    <location>
        <begin position="1"/>
        <end position="25"/>
    </location>
</feature>
<evidence type="ECO:0000256" key="6">
    <source>
        <dbReference type="ARBA" id="ARBA00022989"/>
    </source>
</evidence>
<evidence type="ECO:0000256" key="3">
    <source>
        <dbReference type="ARBA" id="ARBA00022448"/>
    </source>
</evidence>
<keyword evidence="11 12" id="KW-0407">Ion channel</keyword>
<name>A0A226EKL9_FOLCA</name>
<dbReference type="EMBL" id="LNIX01000003">
    <property type="protein sequence ID" value="OXA57534.1"/>
    <property type="molecule type" value="Genomic_DNA"/>
</dbReference>
<evidence type="ECO:0000256" key="4">
    <source>
        <dbReference type="ARBA" id="ARBA00022461"/>
    </source>
</evidence>
<keyword evidence="16" id="KW-1185">Reference proteome</keyword>
<comment type="similarity">
    <text evidence="2 12">Belongs to the amiloride-sensitive sodium channel (TC 1.A.6) family.</text>
</comment>
<evidence type="ECO:0000256" key="1">
    <source>
        <dbReference type="ARBA" id="ARBA00004141"/>
    </source>
</evidence>
<keyword evidence="10 12" id="KW-0739">Sodium transport</keyword>